<accession>A0A518HCJ0</accession>
<feature type="transmembrane region" description="Helical" evidence="1">
    <location>
        <begin position="57"/>
        <end position="79"/>
    </location>
</feature>
<feature type="transmembrane region" description="Helical" evidence="1">
    <location>
        <begin position="29"/>
        <end position="45"/>
    </location>
</feature>
<name>A0A518HCJ0_9BACT</name>
<dbReference type="EMBL" id="CP036426">
    <property type="protein sequence ID" value="QDV38557.1"/>
    <property type="molecule type" value="Genomic_DNA"/>
</dbReference>
<feature type="transmembrane region" description="Helical" evidence="1">
    <location>
        <begin position="115"/>
        <end position="134"/>
    </location>
</feature>
<keyword evidence="1" id="KW-0472">Membrane</keyword>
<dbReference type="AlphaFoldDB" id="A0A518HCJ0"/>
<organism evidence="2 3">
    <name type="scientific">Tautonia plasticadhaerens</name>
    <dbReference type="NCBI Taxonomy" id="2527974"/>
    <lineage>
        <taxon>Bacteria</taxon>
        <taxon>Pseudomonadati</taxon>
        <taxon>Planctomycetota</taxon>
        <taxon>Planctomycetia</taxon>
        <taxon>Isosphaerales</taxon>
        <taxon>Isosphaeraceae</taxon>
        <taxon>Tautonia</taxon>
    </lineage>
</organism>
<reference evidence="2 3" key="1">
    <citation type="submission" date="2019-02" db="EMBL/GenBank/DDBJ databases">
        <title>Deep-cultivation of Planctomycetes and their phenomic and genomic characterization uncovers novel biology.</title>
        <authorList>
            <person name="Wiegand S."/>
            <person name="Jogler M."/>
            <person name="Boedeker C."/>
            <person name="Pinto D."/>
            <person name="Vollmers J."/>
            <person name="Rivas-Marin E."/>
            <person name="Kohn T."/>
            <person name="Peeters S.H."/>
            <person name="Heuer A."/>
            <person name="Rast P."/>
            <person name="Oberbeckmann S."/>
            <person name="Bunk B."/>
            <person name="Jeske O."/>
            <person name="Meyerdierks A."/>
            <person name="Storesund J.E."/>
            <person name="Kallscheuer N."/>
            <person name="Luecker S."/>
            <person name="Lage O.M."/>
            <person name="Pohl T."/>
            <person name="Merkel B.J."/>
            <person name="Hornburger P."/>
            <person name="Mueller R.-W."/>
            <person name="Bruemmer F."/>
            <person name="Labrenz M."/>
            <person name="Spormann A.M."/>
            <person name="Op den Camp H."/>
            <person name="Overmann J."/>
            <person name="Amann R."/>
            <person name="Jetten M.S.M."/>
            <person name="Mascher T."/>
            <person name="Medema M.H."/>
            <person name="Devos D.P."/>
            <person name="Kaster A.-K."/>
            <person name="Ovreas L."/>
            <person name="Rohde M."/>
            <person name="Galperin M.Y."/>
            <person name="Jogler C."/>
        </authorList>
    </citation>
    <scope>NUCLEOTIDE SEQUENCE [LARGE SCALE GENOMIC DNA]</scope>
    <source>
        <strain evidence="2 3">ElP</strain>
    </source>
</reference>
<protein>
    <recommendedName>
        <fullName evidence="4">DUF202 domain-containing protein</fullName>
    </recommendedName>
</protein>
<evidence type="ECO:0000256" key="1">
    <source>
        <dbReference type="SAM" id="Phobius"/>
    </source>
</evidence>
<evidence type="ECO:0000313" key="2">
    <source>
        <dbReference type="EMBL" id="QDV38557.1"/>
    </source>
</evidence>
<dbReference type="KEGG" id="tpla:ElP_65120"/>
<keyword evidence="3" id="KW-1185">Reference proteome</keyword>
<proteinExistence type="predicted"/>
<gene>
    <name evidence="2" type="ORF">ElP_65120</name>
</gene>
<dbReference type="Proteomes" id="UP000317835">
    <property type="component" value="Chromosome"/>
</dbReference>
<evidence type="ECO:0008006" key="4">
    <source>
        <dbReference type="Google" id="ProtNLM"/>
    </source>
</evidence>
<evidence type="ECO:0000313" key="3">
    <source>
        <dbReference type="Proteomes" id="UP000317835"/>
    </source>
</evidence>
<sequence length="143" mass="15598">MQEYHHAFYEQRKGYLDALLDAYRSFDKTMITLSAGALGLSVVFVKEVAPAPAPETIWGLHIAWGLFGLALVLILSSFLTSQYSWQRAMDREDEAFTNGGVPPESGNAWAGATKILNISCLVAFATGVLAFVWFSTVNFTGVG</sequence>
<keyword evidence="1" id="KW-0812">Transmembrane</keyword>
<keyword evidence="1" id="KW-1133">Transmembrane helix</keyword>